<evidence type="ECO:0000256" key="2">
    <source>
        <dbReference type="ARBA" id="ARBA00022448"/>
    </source>
</evidence>
<dbReference type="Gene3D" id="1.10.3730.20">
    <property type="match status" value="1"/>
</dbReference>
<keyword evidence="3" id="KW-1003">Cell membrane</keyword>
<keyword evidence="2" id="KW-0813">Transport</keyword>
<keyword evidence="4 7" id="KW-0812">Transmembrane</keyword>
<feature type="transmembrane region" description="Helical" evidence="8">
    <location>
        <begin position="85"/>
        <end position="105"/>
    </location>
</feature>
<evidence type="ECO:0000313" key="9">
    <source>
        <dbReference type="EMBL" id="HJF49715.1"/>
    </source>
</evidence>
<dbReference type="PANTHER" id="PTHR30561">
    <property type="entry name" value="SMR FAMILY PROTON-DEPENDENT DRUG EFFLUX TRANSPORTER SUGE"/>
    <property type="match status" value="1"/>
</dbReference>
<comment type="caution">
    <text evidence="9">The sequence shown here is derived from an EMBL/GenBank/DDBJ whole genome shotgun (WGS) entry which is preliminary data.</text>
</comment>
<comment type="similarity">
    <text evidence="7">Belongs to the drug/metabolite transporter (DMT) superfamily. Small multidrug resistance (SMR) (TC 2.A.7.1) family.</text>
</comment>
<name>A0A921GPX5_9MICO</name>
<dbReference type="InterPro" id="IPR037185">
    <property type="entry name" value="EmrE-like"/>
</dbReference>
<evidence type="ECO:0000256" key="7">
    <source>
        <dbReference type="RuleBase" id="RU003942"/>
    </source>
</evidence>
<gene>
    <name evidence="9" type="ORF">K8W24_07930</name>
</gene>
<proteinExistence type="inferred from homology"/>
<evidence type="ECO:0000256" key="5">
    <source>
        <dbReference type="ARBA" id="ARBA00022989"/>
    </source>
</evidence>
<evidence type="ECO:0000256" key="1">
    <source>
        <dbReference type="ARBA" id="ARBA00004651"/>
    </source>
</evidence>
<dbReference type="InterPro" id="IPR000390">
    <property type="entry name" value="Small_drug/metabolite_transptr"/>
</dbReference>
<keyword evidence="6 8" id="KW-0472">Membrane</keyword>
<dbReference type="EMBL" id="DYWO01000236">
    <property type="protein sequence ID" value="HJF49715.1"/>
    <property type="molecule type" value="Genomic_DNA"/>
</dbReference>
<feature type="transmembrane region" description="Helical" evidence="8">
    <location>
        <begin position="32"/>
        <end position="51"/>
    </location>
</feature>
<dbReference type="GO" id="GO:0005886">
    <property type="term" value="C:plasma membrane"/>
    <property type="evidence" value="ECO:0007669"/>
    <property type="project" value="UniProtKB-SubCell"/>
</dbReference>
<reference evidence="9" key="1">
    <citation type="journal article" date="2021" name="PeerJ">
        <title>Extensive microbial diversity within the chicken gut microbiome revealed by metagenomics and culture.</title>
        <authorList>
            <person name="Gilroy R."/>
            <person name="Ravi A."/>
            <person name="Getino M."/>
            <person name="Pursley I."/>
            <person name="Horton D.L."/>
            <person name="Alikhan N.F."/>
            <person name="Baker D."/>
            <person name="Gharbi K."/>
            <person name="Hall N."/>
            <person name="Watson M."/>
            <person name="Adriaenssens E.M."/>
            <person name="Foster-Nyarko E."/>
            <person name="Jarju S."/>
            <person name="Secka A."/>
            <person name="Antonio M."/>
            <person name="Oren A."/>
            <person name="Chaudhuri R.R."/>
            <person name="La Ragione R."/>
            <person name="Hildebrand F."/>
            <person name="Pallen M.J."/>
        </authorList>
    </citation>
    <scope>NUCLEOTIDE SEQUENCE</scope>
    <source>
        <strain evidence="9">1647</strain>
    </source>
</reference>
<dbReference type="PANTHER" id="PTHR30561:SF1">
    <property type="entry name" value="MULTIDRUG TRANSPORTER EMRE"/>
    <property type="match status" value="1"/>
</dbReference>
<evidence type="ECO:0000313" key="10">
    <source>
        <dbReference type="Proteomes" id="UP000775129"/>
    </source>
</evidence>
<feature type="transmembrane region" description="Helical" evidence="8">
    <location>
        <begin position="58"/>
        <end position="79"/>
    </location>
</feature>
<dbReference type="GO" id="GO:0022857">
    <property type="term" value="F:transmembrane transporter activity"/>
    <property type="evidence" value="ECO:0007669"/>
    <property type="project" value="InterPro"/>
</dbReference>
<keyword evidence="5 8" id="KW-1133">Transmembrane helix</keyword>
<dbReference type="Pfam" id="PF00893">
    <property type="entry name" value="Multi_Drug_Res"/>
    <property type="match status" value="1"/>
</dbReference>
<evidence type="ECO:0000256" key="3">
    <source>
        <dbReference type="ARBA" id="ARBA00022475"/>
    </source>
</evidence>
<dbReference type="Proteomes" id="UP000775129">
    <property type="component" value="Unassembled WGS sequence"/>
</dbReference>
<dbReference type="SUPFAM" id="SSF103481">
    <property type="entry name" value="Multidrug resistance efflux transporter EmrE"/>
    <property type="match status" value="1"/>
</dbReference>
<organism evidence="9 10">
    <name type="scientific">Brachybacterium paraconglomeratum</name>
    <dbReference type="NCBI Taxonomy" id="173362"/>
    <lineage>
        <taxon>Bacteria</taxon>
        <taxon>Bacillati</taxon>
        <taxon>Actinomycetota</taxon>
        <taxon>Actinomycetes</taxon>
        <taxon>Micrococcales</taxon>
        <taxon>Dermabacteraceae</taxon>
        <taxon>Brachybacterium</taxon>
    </lineage>
</organism>
<comment type="subcellular location">
    <subcellularLocation>
        <location evidence="1 7">Cell membrane</location>
        <topology evidence="1 7">Multi-pass membrane protein</topology>
    </subcellularLocation>
</comment>
<sequence length="107" mass="11094">MTSWLLLLGAIVTEVGATLSLRMSATGDRRWYLPVVVGYLLAFALLSGALAAGMPLGVAYGIWSAVGIVATAVLSRILFREPLTPLMLGGMGLIVVGVLLVELGGSH</sequence>
<evidence type="ECO:0000256" key="8">
    <source>
        <dbReference type="SAM" id="Phobius"/>
    </source>
</evidence>
<dbReference type="AlphaFoldDB" id="A0A921GPX5"/>
<reference evidence="9" key="2">
    <citation type="submission" date="2021-09" db="EMBL/GenBank/DDBJ databases">
        <authorList>
            <person name="Gilroy R."/>
        </authorList>
    </citation>
    <scope>NUCLEOTIDE SEQUENCE</scope>
    <source>
        <strain evidence="9">1647</strain>
    </source>
</reference>
<evidence type="ECO:0000256" key="6">
    <source>
        <dbReference type="ARBA" id="ARBA00023136"/>
    </source>
</evidence>
<dbReference type="InterPro" id="IPR045324">
    <property type="entry name" value="Small_multidrug_res"/>
</dbReference>
<protein>
    <submittedName>
        <fullName evidence="9">Multidrug efflux SMR transporter</fullName>
    </submittedName>
</protein>
<accession>A0A921GPX5</accession>
<evidence type="ECO:0000256" key="4">
    <source>
        <dbReference type="ARBA" id="ARBA00022692"/>
    </source>
</evidence>